<comment type="subcellular location">
    <subcellularLocation>
        <location evidence="1">Nucleus</location>
    </subcellularLocation>
</comment>
<dbReference type="EMBL" id="OB665049">
    <property type="protein sequence ID" value="CAD7232723.1"/>
    <property type="molecule type" value="Genomic_DNA"/>
</dbReference>
<proteinExistence type="predicted"/>
<sequence>MNSEVEKEPSGFEILRRDDGYGLPKSDGIEVLTDHKGSTESGETAPLTDVVPGSMDNKNHTSVASVGTRAQIETLCVQDLWKIIRTEQRFIQPQVDSHRSETFCLQNLWKSIRTKRPFIHPQVDGHRGETLCLTTFFMTTVCSLYIDEVYRHKWGGGQLASSLQRHRQNKLIEGLSHWDTTSPDIRALPLCVGLSQVLDWFVYRLKMSLLPCARGSDFLRMNSAVEKEPSGVEIRRPDDGFALPKFDGMEILTGHQGFPESGKTMPLADIIVPGYTKNDNETGGASDQIEGSEDEGTVLKGKNSRGHCKQKKRFTCGVCDKSLSTKQNLQSHEFTHTGQKPFACRICGR</sequence>
<keyword evidence="5" id="KW-0862">Zinc</keyword>
<dbReference type="PANTHER" id="PTHR14196:SF0">
    <property type="entry name" value="PROTEIN BOWEL"/>
    <property type="match status" value="1"/>
</dbReference>
<dbReference type="PROSITE" id="PS50157">
    <property type="entry name" value="ZINC_FINGER_C2H2_2"/>
    <property type="match status" value="1"/>
</dbReference>
<organism evidence="9">
    <name type="scientific">Cyprideis torosa</name>
    <dbReference type="NCBI Taxonomy" id="163714"/>
    <lineage>
        <taxon>Eukaryota</taxon>
        <taxon>Metazoa</taxon>
        <taxon>Ecdysozoa</taxon>
        <taxon>Arthropoda</taxon>
        <taxon>Crustacea</taxon>
        <taxon>Oligostraca</taxon>
        <taxon>Ostracoda</taxon>
        <taxon>Podocopa</taxon>
        <taxon>Podocopida</taxon>
        <taxon>Cytherocopina</taxon>
        <taxon>Cytheroidea</taxon>
        <taxon>Cytherideidae</taxon>
        <taxon>Cyprideis</taxon>
    </lineage>
</organism>
<gene>
    <name evidence="9" type="ORF">CTOB1V02_LOCUS10554</name>
</gene>
<dbReference type="PROSITE" id="PS00028">
    <property type="entry name" value="ZINC_FINGER_C2H2_1"/>
    <property type="match status" value="1"/>
</dbReference>
<dbReference type="GO" id="GO:0000981">
    <property type="term" value="F:DNA-binding transcription factor activity, RNA polymerase II-specific"/>
    <property type="evidence" value="ECO:0007669"/>
    <property type="project" value="TreeGrafter"/>
</dbReference>
<evidence type="ECO:0000256" key="2">
    <source>
        <dbReference type="ARBA" id="ARBA00022723"/>
    </source>
</evidence>
<dbReference type="OrthoDB" id="9411774at2759"/>
<name>A0A7R8WQ73_9CRUS</name>
<keyword evidence="7" id="KW-0804">Transcription</keyword>
<evidence type="ECO:0000256" key="3">
    <source>
        <dbReference type="ARBA" id="ARBA00022737"/>
    </source>
</evidence>
<reference evidence="9" key="1">
    <citation type="submission" date="2020-11" db="EMBL/GenBank/DDBJ databases">
        <authorList>
            <person name="Tran Van P."/>
        </authorList>
    </citation>
    <scope>NUCLEOTIDE SEQUENCE</scope>
</reference>
<keyword evidence="3" id="KW-0677">Repeat</keyword>
<dbReference type="SUPFAM" id="SSF57667">
    <property type="entry name" value="beta-beta-alpha zinc fingers"/>
    <property type="match status" value="1"/>
</dbReference>
<protein>
    <submittedName>
        <fullName evidence="9">Uncharacterized protein</fullName>
    </submittedName>
</protein>
<keyword evidence="8" id="KW-0539">Nucleus</keyword>
<evidence type="ECO:0000256" key="5">
    <source>
        <dbReference type="ARBA" id="ARBA00022833"/>
    </source>
</evidence>
<dbReference type="GO" id="GO:0005634">
    <property type="term" value="C:nucleus"/>
    <property type="evidence" value="ECO:0007669"/>
    <property type="project" value="UniProtKB-SubCell"/>
</dbReference>
<dbReference type="InterPro" id="IPR036236">
    <property type="entry name" value="Znf_C2H2_sf"/>
</dbReference>
<keyword evidence="2" id="KW-0479">Metal-binding</keyword>
<dbReference type="AlphaFoldDB" id="A0A7R8WQ73"/>
<dbReference type="GO" id="GO:0008270">
    <property type="term" value="F:zinc ion binding"/>
    <property type="evidence" value="ECO:0007669"/>
    <property type="project" value="UniProtKB-KW"/>
</dbReference>
<dbReference type="GO" id="GO:0000977">
    <property type="term" value="F:RNA polymerase II transcription regulatory region sequence-specific DNA binding"/>
    <property type="evidence" value="ECO:0007669"/>
    <property type="project" value="TreeGrafter"/>
</dbReference>
<evidence type="ECO:0000256" key="1">
    <source>
        <dbReference type="ARBA" id="ARBA00004123"/>
    </source>
</evidence>
<accession>A0A7R8WQ73</accession>
<dbReference type="PANTHER" id="PTHR14196">
    <property type="entry name" value="ODD-SKIPPED - RELATED"/>
    <property type="match status" value="1"/>
</dbReference>
<evidence type="ECO:0000256" key="6">
    <source>
        <dbReference type="ARBA" id="ARBA00023015"/>
    </source>
</evidence>
<keyword evidence="6" id="KW-0805">Transcription regulation</keyword>
<evidence type="ECO:0000256" key="4">
    <source>
        <dbReference type="ARBA" id="ARBA00022771"/>
    </source>
</evidence>
<keyword evidence="4" id="KW-0863">Zinc-finger</keyword>
<evidence type="ECO:0000313" key="9">
    <source>
        <dbReference type="EMBL" id="CAD7232723.1"/>
    </source>
</evidence>
<dbReference type="FunFam" id="3.30.160.60:FF:000446">
    <property type="entry name" value="Zinc finger protein"/>
    <property type="match status" value="1"/>
</dbReference>
<evidence type="ECO:0000256" key="8">
    <source>
        <dbReference type="ARBA" id="ARBA00023242"/>
    </source>
</evidence>
<dbReference type="InterPro" id="IPR013087">
    <property type="entry name" value="Znf_C2H2_type"/>
</dbReference>
<dbReference type="InterPro" id="IPR050717">
    <property type="entry name" value="C2H2-ZF_Transcription_Reg"/>
</dbReference>
<evidence type="ECO:0000256" key="7">
    <source>
        <dbReference type="ARBA" id="ARBA00023163"/>
    </source>
</evidence>
<dbReference type="Gene3D" id="3.30.160.60">
    <property type="entry name" value="Classic Zinc Finger"/>
    <property type="match status" value="1"/>
</dbReference>